<dbReference type="AlphaFoldDB" id="A0A8S3BAM8"/>
<dbReference type="Proteomes" id="UP000681720">
    <property type="component" value="Unassembled WGS sequence"/>
</dbReference>
<evidence type="ECO:0000313" key="1">
    <source>
        <dbReference type="EMBL" id="CAF4755754.1"/>
    </source>
</evidence>
<reference evidence="2" key="1">
    <citation type="submission" date="2021-02" db="EMBL/GenBank/DDBJ databases">
        <authorList>
            <person name="Nowell W R."/>
        </authorList>
    </citation>
    <scope>NUCLEOTIDE SEQUENCE</scope>
</reference>
<evidence type="ECO:0000313" key="3">
    <source>
        <dbReference type="Proteomes" id="UP000681720"/>
    </source>
</evidence>
<comment type="caution">
    <text evidence="2">The sequence shown here is derived from an EMBL/GenBank/DDBJ whole genome shotgun (WGS) entry which is preliminary data.</text>
</comment>
<dbReference type="EMBL" id="CAJOBJ010151432">
    <property type="protein sequence ID" value="CAF4808169.1"/>
    <property type="molecule type" value="Genomic_DNA"/>
</dbReference>
<dbReference type="EMBL" id="CAJOBH010130697">
    <property type="protein sequence ID" value="CAF4755754.1"/>
    <property type="molecule type" value="Genomic_DNA"/>
</dbReference>
<proteinExistence type="predicted"/>
<accession>A0A8S3BAM8</accession>
<dbReference type="Proteomes" id="UP000681967">
    <property type="component" value="Unassembled WGS sequence"/>
</dbReference>
<name>A0A8S3BAM8_9BILA</name>
<protein>
    <submittedName>
        <fullName evidence="2">Uncharacterized protein</fullName>
    </submittedName>
</protein>
<gene>
    <name evidence="1" type="ORF">BYL167_LOCUS46291</name>
    <name evidence="2" type="ORF">GIL414_LOCUS47463</name>
</gene>
<evidence type="ECO:0000313" key="2">
    <source>
        <dbReference type="EMBL" id="CAF4808169.1"/>
    </source>
</evidence>
<organism evidence="2 3">
    <name type="scientific">Rotaria magnacalcarata</name>
    <dbReference type="NCBI Taxonomy" id="392030"/>
    <lineage>
        <taxon>Eukaryota</taxon>
        <taxon>Metazoa</taxon>
        <taxon>Spiralia</taxon>
        <taxon>Gnathifera</taxon>
        <taxon>Rotifera</taxon>
        <taxon>Eurotatoria</taxon>
        <taxon>Bdelloidea</taxon>
        <taxon>Philodinida</taxon>
        <taxon>Philodinidae</taxon>
        <taxon>Rotaria</taxon>
    </lineage>
</organism>
<feature type="non-terminal residue" evidence="2">
    <location>
        <position position="1"/>
    </location>
</feature>
<sequence length="44" mass="5142">PPYIRCPYPMVGQAINFLVDIYVECYVHGYPAPRISWLEISLEK</sequence>